<dbReference type="Proteomes" id="UP000683246">
    <property type="component" value="Chromosome"/>
</dbReference>
<dbReference type="Pfam" id="PF00528">
    <property type="entry name" value="BPD_transp_1"/>
    <property type="match status" value="1"/>
</dbReference>
<dbReference type="Gene3D" id="1.10.3720.10">
    <property type="entry name" value="MetI-like"/>
    <property type="match status" value="1"/>
</dbReference>
<feature type="transmembrane region" description="Helical" evidence="7">
    <location>
        <begin position="78"/>
        <end position="100"/>
    </location>
</feature>
<dbReference type="InterPro" id="IPR051393">
    <property type="entry name" value="ABC_transporter_permease"/>
</dbReference>
<feature type="transmembrane region" description="Helical" evidence="7">
    <location>
        <begin position="272"/>
        <end position="294"/>
    </location>
</feature>
<accession>A0A8J8MJ97</accession>
<dbReference type="AlphaFoldDB" id="A0A8J8MJ97"/>
<evidence type="ECO:0000256" key="5">
    <source>
        <dbReference type="ARBA" id="ARBA00022989"/>
    </source>
</evidence>
<dbReference type="RefSeq" id="WP_212697933.1">
    <property type="nucleotide sequence ID" value="NZ_CP058649.1"/>
</dbReference>
<keyword evidence="2 7" id="KW-0813">Transport</keyword>
<keyword evidence="3" id="KW-1003">Cell membrane</keyword>
<evidence type="ECO:0000259" key="8">
    <source>
        <dbReference type="PROSITE" id="PS50928"/>
    </source>
</evidence>
<dbReference type="CDD" id="cd06261">
    <property type="entry name" value="TM_PBP2"/>
    <property type="match status" value="1"/>
</dbReference>
<evidence type="ECO:0000256" key="6">
    <source>
        <dbReference type="ARBA" id="ARBA00023136"/>
    </source>
</evidence>
<dbReference type="SUPFAM" id="SSF161098">
    <property type="entry name" value="MetI-like"/>
    <property type="match status" value="1"/>
</dbReference>
<dbReference type="KEGG" id="vpy:HZI73_09095"/>
<dbReference type="PANTHER" id="PTHR30193">
    <property type="entry name" value="ABC TRANSPORTER PERMEASE PROTEIN"/>
    <property type="match status" value="1"/>
</dbReference>
<evidence type="ECO:0000313" key="10">
    <source>
        <dbReference type="Proteomes" id="UP000683246"/>
    </source>
</evidence>
<dbReference type="GO" id="GO:0055085">
    <property type="term" value="P:transmembrane transport"/>
    <property type="evidence" value="ECO:0007669"/>
    <property type="project" value="InterPro"/>
</dbReference>
<proteinExistence type="inferred from homology"/>
<dbReference type="GO" id="GO:0005886">
    <property type="term" value="C:plasma membrane"/>
    <property type="evidence" value="ECO:0007669"/>
    <property type="project" value="UniProtKB-SubCell"/>
</dbReference>
<gene>
    <name evidence="9" type="ORF">HZI73_09095</name>
</gene>
<evidence type="ECO:0000256" key="1">
    <source>
        <dbReference type="ARBA" id="ARBA00004651"/>
    </source>
</evidence>
<dbReference type="InterPro" id="IPR035906">
    <property type="entry name" value="MetI-like_sf"/>
</dbReference>
<protein>
    <submittedName>
        <fullName evidence="9">Sugar ABC transporter permease</fullName>
    </submittedName>
</protein>
<feature type="domain" description="ABC transmembrane type-1" evidence="8">
    <location>
        <begin position="74"/>
        <end position="293"/>
    </location>
</feature>
<comment type="subcellular location">
    <subcellularLocation>
        <location evidence="1 7">Cell membrane</location>
        <topology evidence="1 7">Multi-pass membrane protein</topology>
    </subcellularLocation>
</comment>
<organism evidence="9 10">
    <name type="scientific">Vallitalea pronyensis</name>
    <dbReference type="NCBI Taxonomy" id="1348613"/>
    <lineage>
        <taxon>Bacteria</taxon>
        <taxon>Bacillati</taxon>
        <taxon>Bacillota</taxon>
        <taxon>Clostridia</taxon>
        <taxon>Lachnospirales</taxon>
        <taxon>Vallitaleaceae</taxon>
        <taxon>Vallitalea</taxon>
    </lineage>
</organism>
<feature type="transmembrane region" description="Helical" evidence="7">
    <location>
        <begin position="112"/>
        <end position="133"/>
    </location>
</feature>
<dbReference type="InterPro" id="IPR000515">
    <property type="entry name" value="MetI-like"/>
</dbReference>
<feature type="transmembrane region" description="Helical" evidence="7">
    <location>
        <begin position="16"/>
        <end position="38"/>
    </location>
</feature>
<name>A0A8J8MJ97_9FIRM</name>
<keyword evidence="6 7" id="KW-0472">Membrane</keyword>
<sequence>MHRRHQHKRRKNFYQMYGWLFILIALVLVGLFNIYPVINSLILSTMSGKGVVYSFNGLGNIKRLFSDTVFQTALKNTFIFFIFQVPIMLSLALLIASLLNDKKLKFKGFFRTAIFLPCVTSLVAYSILFKSMFGYDGIINVVLMNLHVIREPIAWLSDPLWAKVTVIIAITWRWTGYNMIFYLAGLQNIDPAIYEAAEIDGAGSFKRFKSITVPMLKPIILFTSIMSTIGTLQLFDEVVNLTSGGASTSSLNATLTLSQYIYDLSFKYVPNFGYAATVSYIIVLIIAVLAFIQFRLGGDRDEKN</sequence>
<feature type="transmembrane region" description="Helical" evidence="7">
    <location>
        <begin position="215"/>
        <end position="235"/>
    </location>
</feature>
<dbReference type="PROSITE" id="PS50928">
    <property type="entry name" value="ABC_TM1"/>
    <property type="match status" value="1"/>
</dbReference>
<evidence type="ECO:0000256" key="4">
    <source>
        <dbReference type="ARBA" id="ARBA00022692"/>
    </source>
</evidence>
<keyword evidence="4 7" id="KW-0812">Transmembrane</keyword>
<dbReference type="EMBL" id="CP058649">
    <property type="protein sequence ID" value="QUI22447.1"/>
    <property type="molecule type" value="Genomic_DNA"/>
</dbReference>
<keyword evidence="10" id="KW-1185">Reference proteome</keyword>
<evidence type="ECO:0000256" key="7">
    <source>
        <dbReference type="RuleBase" id="RU363032"/>
    </source>
</evidence>
<evidence type="ECO:0000256" key="2">
    <source>
        <dbReference type="ARBA" id="ARBA00022448"/>
    </source>
</evidence>
<reference evidence="9" key="1">
    <citation type="submission" date="2020-07" db="EMBL/GenBank/DDBJ databases">
        <title>Vallitalea pronyensis genome.</title>
        <authorList>
            <person name="Postec A."/>
        </authorList>
    </citation>
    <scope>NUCLEOTIDE SEQUENCE</scope>
    <source>
        <strain evidence="9">FatNI3</strain>
    </source>
</reference>
<evidence type="ECO:0000313" key="9">
    <source>
        <dbReference type="EMBL" id="QUI22447.1"/>
    </source>
</evidence>
<dbReference type="PANTHER" id="PTHR30193:SF37">
    <property type="entry name" value="INNER MEMBRANE ABC TRANSPORTER PERMEASE PROTEIN YCJO"/>
    <property type="match status" value="1"/>
</dbReference>
<evidence type="ECO:0000256" key="3">
    <source>
        <dbReference type="ARBA" id="ARBA00022475"/>
    </source>
</evidence>
<keyword evidence="5 7" id="KW-1133">Transmembrane helix</keyword>
<comment type="similarity">
    <text evidence="7">Belongs to the binding-protein-dependent transport system permease family.</text>
</comment>